<proteinExistence type="predicted"/>
<dbReference type="Proteomes" id="UP000076532">
    <property type="component" value="Unassembled WGS sequence"/>
</dbReference>
<feature type="region of interest" description="Disordered" evidence="1">
    <location>
        <begin position="155"/>
        <end position="184"/>
    </location>
</feature>
<evidence type="ECO:0000256" key="1">
    <source>
        <dbReference type="SAM" id="MobiDB-lite"/>
    </source>
</evidence>
<evidence type="ECO:0000313" key="3">
    <source>
        <dbReference type="Proteomes" id="UP000076532"/>
    </source>
</evidence>
<dbReference type="GO" id="GO:0004525">
    <property type="term" value="F:ribonuclease III activity"/>
    <property type="evidence" value="ECO:0007669"/>
    <property type="project" value="InterPro"/>
</dbReference>
<reference evidence="2 3" key="1">
    <citation type="journal article" date="2016" name="Mol. Biol. Evol.">
        <title>Comparative Genomics of Early-Diverging Mushroom-Forming Fungi Provides Insights into the Origins of Lignocellulose Decay Capabilities.</title>
        <authorList>
            <person name="Nagy L.G."/>
            <person name="Riley R."/>
            <person name="Tritt A."/>
            <person name="Adam C."/>
            <person name="Daum C."/>
            <person name="Floudas D."/>
            <person name="Sun H."/>
            <person name="Yadav J.S."/>
            <person name="Pangilinan J."/>
            <person name="Larsson K.H."/>
            <person name="Matsuura K."/>
            <person name="Barry K."/>
            <person name="Labutti K."/>
            <person name="Kuo R."/>
            <person name="Ohm R.A."/>
            <person name="Bhattacharya S.S."/>
            <person name="Shirouzu T."/>
            <person name="Yoshinaga Y."/>
            <person name="Martin F.M."/>
            <person name="Grigoriev I.V."/>
            <person name="Hibbett D.S."/>
        </authorList>
    </citation>
    <scope>NUCLEOTIDE SEQUENCE [LARGE SCALE GENOMIC DNA]</scope>
    <source>
        <strain evidence="2 3">CBS 109695</strain>
    </source>
</reference>
<gene>
    <name evidence="2" type="ORF">FIBSPDRAFT_1055486</name>
</gene>
<dbReference type="SUPFAM" id="SSF69065">
    <property type="entry name" value="RNase III domain-like"/>
    <property type="match status" value="1"/>
</dbReference>
<protein>
    <recommendedName>
        <fullName evidence="4">RNase III domain-containing protein</fullName>
    </recommendedName>
</protein>
<dbReference type="InterPro" id="IPR036389">
    <property type="entry name" value="RNase_III_sf"/>
</dbReference>
<evidence type="ECO:0000313" key="2">
    <source>
        <dbReference type="EMBL" id="KZP03067.1"/>
    </source>
</evidence>
<name>A0A167TLN7_9AGAM</name>
<organism evidence="2 3">
    <name type="scientific">Athelia psychrophila</name>
    <dbReference type="NCBI Taxonomy" id="1759441"/>
    <lineage>
        <taxon>Eukaryota</taxon>
        <taxon>Fungi</taxon>
        <taxon>Dikarya</taxon>
        <taxon>Basidiomycota</taxon>
        <taxon>Agaricomycotina</taxon>
        <taxon>Agaricomycetes</taxon>
        <taxon>Agaricomycetidae</taxon>
        <taxon>Atheliales</taxon>
        <taxon>Atheliaceae</taxon>
        <taxon>Athelia</taxon>
    </lineage>
</organism>
<evidence type="ECO:0008006" key="4">
    <source>
        <dbReference type="Google" id="ProtNLM"/>
    </source>
</evidence>
<sequence>MALHKTVDECLQAAAIKKIHDPSFQIELPKLSSTPSKWQDFELDNVLEFAGDNLMYSCVSEALFKLYPSERRAGPFFIISKAVTTDETLYHCMVKAGASTQATFSKGIANDLKKLMGAYKMESGFDVLCDWVLAALGPIIAACEEARYRYYKRPREDDTPGEMPAANKHKNAQGRSTPASDGEHNHRIAKIPEQLRLSKKECRKSKHIPNATMGPVLAPFKSSSLAAPQNPTSGFNFNTLSVPLSDHTTHPACVDSAQSVSSILSQLSSQARILNTSISATQLTESLPRVAQSSASTNIFATLVRSVHLASCHGIEISVSDKRIWE</sequence>
<dbReference type="STRING" id="436010.A0A167TLN7"/>
<dbReference type="EMBL" id="KV418177">
    <property type="protein sequence ID" value="KZP03067.1"/>
    <property type="molecule type" value="Genomic_DNA"/>
</dbReference>
<dbReference type="GO" id="GO:0006396">
    <property type="term" value="P:RNA processing"/>
    <property type="evidence" value="ECO:0007669"/>
    <property type="project" value="InterPro"/>
</dbReference>
<dbReference type="Gene3D" id="1.10.1520.10">
    <property type="entry name" value="Ribonuclease III domain"/>
    <property type="match status" value="1"/>
</dbReference>
<dbReference type="AlphaFoldDB" id="A0A167TLN7"/>
<accession>A0A167TLN7</accession>
<keyword evidence="3" id="KW-1185">Reference proteome</keyword>
<dbReference type="OrthoDB" id="416741at2759"/>